<dbReference type="EMBL" id="QYTV02000001">
    <property type="protein sequence ID" value="RST77266.1"/>
    <property type="molecule type" value="Genomic_DNA"/>
</dbReference>
<protein>
    <submittedName>
        <fullName evidence="2">Uncharacterized protein</fullName>
    </submittedName>
</protein>
<proteinExistence type="predicted"/>
<name>A0A429Y761_9BACI</name>
<dbReference type="AlphaFoldDB" id="A0A429Y761"/>
<gene>
    <name evidence="2" type="ORF">D4T97_001875</name>
</gene>
<keyword evidence="1" id="KW-0812">Transmembrane</keyword>
<evidence type="ECO:0000313" key="2">
    <source>
        <dbReference type="EMBL" id="RST77266.1"/>
    </source>
</evidence>
<evidence type="ECO:0000256" key="1">
    <source>
        <dbReference type="SAM" id="Phobius"/>
    </source>
</evidence>
<dbReference type="OrthoDB" id="9812495at2"/>
<comment type="caution">
    <text evidence="2">The sequence shown here is derived from an EMBL/GenBank/DDBJ whole genome shotgun (WGS) entry which is preliminary data.</text>
</comment>
<sequence length="101" mass="11301">MDSMEMHAVFGILIPFVVPRAGILAFLLLMENGRLKPWILEDQKVWMDHYAKKDLIRTTRGGLLSGALWIAAIALASWPALNLDSSMLSCLFTGHRLAAHR</sequence>
<accession>A0A429Y761</accession>
<keyword evidence="1" id="KW-0472">Membrane</keyword>
<evidence type="ECO:0000313" key="3">
    <source>
        <dbReference type="Proteomes" id="UP000287156"/>
    </source>
</evidence>
<feature type="transmembrane region" description="Helical" evidence="1">
    <location>
        <begin position="6"/>
        <end position="29"/>
    </location>
</feature>
<keyword evidence="3" id="KW-1185">Reference proteome</keyword>
<feature type="transmembrane region" description="Helical" evidence="1">
    <location>
        <begin position="62"/>
        <end position="81"/>
    </location>
</feature>
<reference evidence="2" key="1">
    <citation type="submission" date="2018-12" db="EMBL/GenBank/DDBJ databases">
        <authorList>
            <person name="Sun L."/>
            <person name="Chen Z."/>
        </authorList>
    </citation>
    <scope>NUCLEOTIDE SEQUENCE [LARGE SCALE GENOMIC DNA]</scope>
    <source>
        <strain evidence="2">3-2-2</strain>
    </source>
</reference>
<dbReference type="Proteomes" id="UP000287156">
    <property type="component" value="Unassembled WGS sequence"/>
</dbReference>
<keyword evidence="1" id="KW-1133">Transmembrane helix</keyword>
<organism evidence="2 3">
    <name type="scientific">Siminovitchia acidinfaciens</name>
    <dbReference type="NCBI Taxonomy" id="2321395"/>
    <lineage>
        <taxon>Bacteria</taxon>
        <taxon>Bacillati</taxon>
        <taxon>Bacillota</taxon>
        <taxon>Bacilli</taxon>
        <taxon>Bacillales</taxon>
        <taxon>Bacillaceae</taxon>
        <taxon>Siminovitchia</taxon>
    </lineage>
</organism>